<evidence type="ECO:0000256" key="9">
    <source>
        <dbReference type="ARBA" id="ARBA00030998"/>
    </source>
</evidence>
<dbReference type="InterPro" id="IPR006110">
    <property type="entry name" value="Pol_omega/Rpo6/RPB6"/>
</dbReference>
<evidence type="ECO:0000256" key="11">
    <source>
        <dbReference type="HAMAP-Rule" id="MF_00366"/>
    </source>
</evidence>
<evidence type="ECO:0000256" key="6">
    <source>
        <dbReference type="ARBA" id="ARBA00022695"/>
    </source>
</evidence>
<dbReference type="GO" id="GO:0006351">
    <property type="term" value="P:DNA-templated transcription"/>
    <property type="evidence" value="ECO:0007669"/>
    <property type="project" value="UniProtKB-UniRule"/>
</dbReference>
<keyword evidence="13" id="KW-1185">Reference proteome</keyword>
<dbReference type="GO" id="GO:0003899">
    <property type="term" value="F:DNA-directed RNA polymerase activity"/>
    <property type="evidence" value="ECO:0007669"/>
    <property type="project" value="UniProtKB-UniRule"/>
</dbReference>
<evidence type="ECO:0000256" key="4">
    <source>
        <dbReference type="ARBA" id="ARBA00022478"/>
    </source>
</evidence>
<dbReference type="HAMAP" id="MF_00366">
    <property type="entry name" value="RNApol_bact_RpoZ"/>
    <property type="match status" value="1"/>
</dbReference>
<evidence type="ECO:0000256" key="7">
    <source>
        <dbReference type="ARBA" id="ARBA00023163"/>
    </source>
</evidence>
<evidence type="ECO:0000256" key="2">
    <source>
        <dbReference type="ARBA" id="ARBA00012418"/>
    </source>
</evidence>
<comment type="subunit">
    <text evidence="11">The RNAP catalytic core consists of 2 alpha, 1 beta, 1 beta' and 1 omega subunit. When a sigma factor is associated with the core the holoenzyme is formed, which can initiate transcription.</text>
</comment>
<dbReference type="OrthoDB" id="9796300at2"/>
<keyword evidence="5 11" id="KW-0808">Transferase</keyword>
<evidence type="ECO:0000256" key="10">
    <source>
        <dbReference type="ARBA" id="ARBA00048552"/>
    </source>
</evidence>
<keyword evidence="6 11" id="KW-0548">Nucleotidyltransferase</keyword>
<comment type="function">
    <text evidence="11">Promotes RNA polymerase assembly. Latches the N- and C-terminal regions of the beta' subunit thereby facilitating its interaction with the beta and alpha subunits.</text>
</comment>
<evidence type="ECO:0000313" key="12">
    <source>
        <dbReference type="EMBL" id="GAO97764.1"/>
    </source>
</evidence>
<comment type="catalytic activity">
    <reaction evidence="10 11">
        <text>RNA(n) + a ribonucleoside 5'-triphosphate = RNA(n+1) + diphosphate</text>
        <dbReference type="Rhea" id="RHEA:21248"/>
        <dbReference type="Rhea" id="RHEA-COMP:14527"/>
        <dbReference type="Rhea" id="RHEA-COMP:17342"/>
        <dbReference type="ChEBI" id="CHEBI:33019"/>
        <dbReference type="ChEBI" id="CHEBI:61557"/>
        <dbReference type="ChEBI" id="CHEBI:140395"/>
        <dbReference type="EC" id="2.7.7.6"/>
    </reaction>
</comment>
<accession>A0A0K8MCZ7</accession>
<evidence type="ECO:0000256" key="3">
    <source>
        <dbReference type="ARBA" id="ARBA00013725"/>
    </source>
</evidence>
<dbReference type="Pfam" id="PF01192">
    <property type="entry name" value="RNA_pol_Rpb6"/>
    <property type="match status" value="1"/>
</dbReference>
<dbReference type="PANTHER" id="PTHR34476">
    <property type="entry name" value="DNA-DIRECTED RNA POLYMERASE SUBUNIT OMEGA"/>
    <property type="match status" value="1"/>
</dbReference>
<dbReference type="EC" id="2.7.7.6" evidence="2 11"/>
<evidence type="ECO:0000256" key="5">
    <source>
        <dbReference type="ARBA" id="ARBA00022679"/>
    </source>
</evidence>
<dbReference type="EMBL" id="BBVC01000016">
    <property type="protein sequence ID" value="GAO97764.1"/>
    <property type="molecule type" value="Genomic_DNA"/>
</dbReference>
<protein>
    <recommendedName>
        <fullName evidence="3 11">DNA-directed RNA polymerase subunit omega</fullName>
        <shortName evidence="11">RNAP omega subunit</shortName>
        <ecNumber evidence="2 11">2.7.7.6</ecNumber>
    </recommendedName>
    <alternativeName>
        <fullName evidence="9 11">RNA polymerase omega subunit</fullName>
    </alternativeName>
    <alternativeName>
        <fullName evidence="8 11">Transcriptase subunit omega</fullName>
    </alternativeName>
</protein>
<dbReference type="STRING" id="1629334.Cva_00404"/>
<evidence type="ECO:0000256" key="1">
    <source>
        <dbReference type="ARBA" id="ARBA00006711"/>
    </source>
</evidence>
<keyword evidence="7 11" id="KW-0804">Transcription</keyword>
<organism evidence="12 13">
    <name type="scientific">Caedimonas varicaedens</name>
    <dbReference type="NCBI Taxonomy" id="1629334"/>
    <lineage>
        <taxon>Bacteria</taxon>
        <taxon>Pseudomonadati</taxon>
        <taxon>Pseudomonadota</taxon>
        <taxon>Alphaproteobacteria</taxon>
        <taxon>Holosporales</taxon>
        <taxon>Caedimonadaceae</taxon>
        <taxon>Caedimonas</taxon>
    </lineage>
</organism>
<dbReference type="Gene3D" id="3.90.940.10">
    <property type="match status" value="1"/>
</dbReference>
<gene>
    <name evidence="11 12" type="primary">rpoZ</name>
    <name evidence="12" type="ORF">Cva_00404</name>
</gene>
<dbReference type="GO" id="GO:0000428">
    <property type="term" value="C:DNA-directed RNA polymerase complex"/>
    <property type="evidence" value="ECO:0007669"/>
    <property type="project" value="UniProtKB-KW"/>
</dbReference>
<keyword evidence="4 11" id="KW-0240">DNA-directed RNA polymerase</keyword>
<dbReference type="PANTHER" id="PTHR34476:SF1">
    <property type="entry name" value="DNA-DIRECTED RNA POLYMERASE SUBUNIT OMEGA"/>
    <property type="match status" value="1"/>
</dbReference>
<evidence type="ECO:0000313" key="13">
    <source>
        <dbReference type="Proteomes" id="UP000036771"/>
    </source>
</evidence>
<comment type="similarity">
    <text evidence="1 11">Belongs to the RNA polymerase subunit omega family.</text>
</comment>
<dbReference type="AlphaFoldDB" id="A0A0K8MCZ7"/>
<dbReference type="Proteomes" id="UP000036771">
    <property type="component" value="Unassembled WGS sequence"/>
</dbReference>
<dbReference type="GO" id="GO:0003677">
    <property type="term" value="F:DNA binding"/>
    <property type="evidence" value="ECO:0007669"/>
    <property type="project" value="UniProtKB-UniRule"/>
</dbReference>
<comment type="caution">
    <text evidence="12">The sequence shown here is derived from an EMBL/GenBank/DDBJ whole genome shotgun (WGS) entry which is preliminary data.</text>
</comment>
<reference evidence="12 13" key="1">
    <citation type="submission" date="2015-03" db="EMBL/GenBank/DDBJ databases">
        <title>Caedibacter varicaedens, whole genome shotgun sequence.</title>
        <authorList>
            <person name="Suzuki H."/>
            <person name="Dapper A.L."/>
            <person name="Gibson A.K."/>
            <person name="Jackson C."/>
            <person name="Lee H."/>
            <person name="Pejaver V.R."/>
            <person name="Doak T."/>
            <person name="Lynch M."/>
        </authorList>
    </citation>
    <scope>NUCLEOTIDE SEQUENCE [LARGE SCALE GENOMIC DNA]</scope>
</reference>
<dbReference type="SMART" id="SM01409">
    <property type="entry name" value="RNA_pol_Rpb6"/>
    <property type="match status" value="1"/>
</dbReference>
<evidence type="ECO:0000256" key="8">
    <source>
        <dbReference type="ARBA" id="ARBA00029924"/>
    </source>
</evidence>
<name>A0A0K8MCZ7_9PROT</name>
<dbReference type="InterPro" id="IPR003716">
    <property type="entry name" value="DNA-dir_RNA_pol_omega"/>
</dbReference>
<dbReference type="SUPFAM" id="SSF63562">
    <property type="entry name" value="RPB6/omega subunit-like"/>
    <property type="match status" value="1"/>
</dbReference>
<proteinExistence type="inferred from homology"/>
<dbReference type="NCBIfam" id="TIGR00690">
    <property type="entry name" value="rpoZ"/>
    <property type="match status" value="1"/>
</dbReference>
<sequence length="131" mass="14834">MARVTVEDCSLKIPNRFDLVICAAQRTRQISAGSPLTVERDNDKNPVVALREIAEGHVVAENLMEATVNGFRRHVEAEPQEEEFAELFAQETNSYFTDQTAELDEMTIEGEEEFEVEEEFAKEENPSPEAE</sequence>
<dbReference type="InterPro" id="IPR036161">
    <property type="entry name" value="RPB6/omega-like_sf"/>
</dbReference>